<protein>
    <recommendedName>
        <fullName evidence="3">Lasso RiPP family leader peptide-containing protein</fullName>
    </recommendedName>
</protein>
<dbReference type="RefSeq" id="WP_143100635.1">
    <property type="nucleotide sequence ID" value="NZ_FOLQ01000002.1"/>
</dbReference>
<dbReference type="Proteomes" id="UP000198598">
    <property type="component" value="Unassembled WGS sequence"/>
</dbReference>
<reference evidence="1 2" key="1">
    <citation type="submission" date="2016-10" db="EMBL/GenBank/DDBJ databases">
        <authorList>
            <person name="de Groot N.N."/>
        </authorList>
    </citation>
    <scope>NUCLEOTIDE SEQUENCE [LARGE SCALE GENOMIC DNA]</scope>
    <source>
        <strain evidence="1 2">DSM 26130</strain>
    </source>
</reference>
<dbReference type="STRING" id="662367.SAMN05216167_1022"/>
<dbReference type="AlphaFoldDB" id="A0A1I1KLF2"/>
<keyword evidence="2" id="KW-1185">Reference proteome</keyword>
<evidence type="ECO:0000313" key="1">
    <source>
        <dbReference type="EMBL" id="SFC61814.1"/>
    </source>
</evidence>
<accession>A0A1I1KLF2</accession>
<evidence type="ECO:0008006" key="3">
    <source>
        <dbReference type="Google" id="ProtNLM"/>
    </source>
</evidence>
<gene>
    <name evidence="1" type="ORF">SAMN05216167_1022</name>
</gene>
<proteinExistence type="predicted"/>
<dbReference type="NCBIfam" id="NF033521">
    <property type="entry name" value="lasso_leader_L3"/>
    <property type="match status" value="1"/>
</dbReference>
<organism evidence="1 2">
    <name type="scientific">Spirosoma endophyticum</name>
    <dbReference type="NCBI Taxonomy" id="662367"/>
    <lineage>
        <taxon>Bacteria</taxon>
        <taxon>Pseudomonadati</taxon>
        <taxon>Bacteroidota</taxon>
        <taxon>Cytophagia</taxon>
        <taxon>Cytophagales</taxon>
        <taxon>Cytophagaceae</taxon>
        <taxon>Spirosoma</taxon>
    </lineage>
</organism>
<sequence length="47" mass="4959">MTTKTTISKLSSAKKDYQTPQVKSLGSVKELTLKLGSISDGSQPGFA</sequence>
<dbReference type="EMBL" id="FOLQ01000002">
    <property type="protein sequence ID" value="SFC61814.1"/>
    <property type="molecule type" value="Genomic_DNA"/>
</dbReference>
<evidence type="ECO:0000313" key="2">
    <source>
        <dbReference type="Proteomes" id="UP000198598"/>
    </source>
</evidence>
<name>A0A1I1KLF2_9BACT</name>